<dbReference type="HOGENOM" id="CLU_1914690_0_0_5"/>
<proteinExistence type="predicted"/>
<sequence length="132" mass="15508">MLILLRKQKKTEKKIKHVINKFESISDIDDTNTDKKIFNAQPTEQTLFLLQEIDDNKSEEEILEKAKELLMLLEQYRIGTLSDEVNLKQLKYIVNYIREIKKDIFNPNILTILSRIETLSTVELAKSTLKNN</sequence>
<name>F7XWY5_MIDMI</name>
<dbReference type="Proteomes" id="UP000006639">
    <property type="component" value="Chromosome"/>
</dbReference>
<dbReference type="InterPro" id="IPR019704">
    <property type="entry name" value="Flagellar_assmbl_FliX_class2"/>
</dbReference>
<gene>
    <name evidence="1" type="ordered locus">midi_00900</name>
</gene>
<dbReference type="AlphaFoldDB" id="F7XWY5"/>
<dbReference type="RefSeq" id="WP_013951384.1">
    <property type="nucleotide sequence ID" value="NC_015722.1"/>
</dbReference>
<accession>F7XWY5</accession>
<dbReference type="Pfam" id="PF10768">
    <property type="entry name" value="FliX"/>
    <property type="match status" value="1"/>
</dbReference>
<evidence type="ECO:0000313" key="2">
    <source>
        <dbReference type="Proteomes" id="UP000006639"/>
    </source>
</evidence>
<evidence type="ECO:0000313" key="1">
    <source>
        <dbReference type="EMBL" id="AEI89184.1"/>
    </source>
</evidence>
<dbReference type="KEGG" id="mmn:midi_00900"/>
<protein>
    <submittedName>
        <fullName evidence="1">Uncharacterized protein</fullName>
    </submittedName>
</protein>
<organism evidence="1 2">
    <name type="scientific">Midichloria mitochondrii (strain IricVA)</name>
    <dbReference type="NCBI Taxonomy" id="696127"/>
    <lineage>
        <taxon>Bacteria</taxon>
        <taxon>Pseudomonadati</taxon>
        <taxon>Pseudomonadota</taxon>
        <taxon>Alphaproteobacteria</taxon>
        <taxon>Rickettsiales</taxon>
        <taxon>Candidatus Midichloriaceae</taxon>
        <taxon>Candidatus Midichloria</taxon>
    </lineage>
</organism>
<reference evidence="1 2" key="1">
    <citation type="journal article" date="2011" name="Mol. Biol. Evol.">
        <title>Phylogenomic evidence for the presence of a flagellum and cbb3 oxidase in the free-living mitochondrial ancestor.</title>
        <authorList>
            <person name="Sassera D."/>
            <person name="Lo N."/>
            <person name="Epis S."/>
            <person name="D'Auria G."/>
            <person name="Montagna M."/>
            <person name="Comandatore F."/>
            <person name="Horner D."/>
            <person name="Pereto J."/>
            <person name="Luciano A.M."/>
            <person name="Franciosi F."/>
            <person name="Ferri E."/>
            <person name="Crotti E."/>
            <person name="Bazzocchi C."/>
            <person name="Daffonchio D."/>
            <person name="Sacchi L."/>
            <person name="Moya A."/>
            <person name="Latorre A."/>
            <person name="Bandi C."/>
        </authorList>
    </citation>
    <scope>NUCLEOTIDE SEQUENCE [LARGE SCALE GENOMIC DNA]</scope>
    <source>
        <strain evidence="1 2">IricVA</strain>
    </source>
</reference>
<dbReference type="GO" id="GO:0044781">
    <property type="term" value="P:bacterial-type flagellum organization"/>
    <property type="evidence" value="ECO:0007669"/>
    <property type="project" value="InterPro"/>
</dbReference>
<dbReference type="STRING" id="696127.midi_00900"/>
<keyword evidence="2" id="KW-1185">Reference proteome</keyword>
<dbReference type="EMBL" id="CP002130">
    <property type="protein sequence ID" value="AEI89184.1"/>
    <property type="molecule type" value="Genomic_DNA"/>
</dbReference>